<sequence>MELRRLRYFLAMAEELHLGRAAERAHIEESPLSRSLTQLEASLGVQLFFRSRHGTRLTPAGEALKEHATQLLIDFERAKRAVRLAGGVQLTLRVGIADGLAQPRLSALFAQWRETEPSIPLQVSELHSSHLQEALVTEHLDVGFSFGIGSPRGVSAEPSWQEPVVVVVPSGHPLATRRTLRVAEVIRHPLVMCSRRFKPGFSEQIDALVKRYGERVRVIDRADTLAGVIVKVGSGYGLGFADAAHASTLQRPDVAMVPLANGGARITTFALTKLDRDDDLSPAIQRFVGMARMV</sequence>
<evidence type="ECO:0000259" key="5">
    <source>
        <dbReference type="PROSITE" id="PS50931"/>
    </source>
</evidence>
<dbReference type="InterPro" id="IPR000847">
    <property type="entry name" value="LysR_HTH_N"/>
</dbReference>
<accession>A0ABT6AH90</accession>
<evidence type="ECO:0000256" key="3">
    <source>
        <dbReference type="ARBA" id="ARBA00023125"/>
    </source>
</evidence>
<dbReference type="Pfam" id="PF00126">
    <property type="entry name" value="HTH_1"/>
    <property type="match status" value="1"/>
</dbReference>
<evidence type="ECO:0000313" key="6">
    <source>
        <dbReference type="EMBL" id="MDF3831964.1"/>
    </source>
</evidence>
<comment type="caution">
    <text evidence="6">The sequence shown here is derived from an EMBL/GenBank/DDBJ whole genome shotgun (WGS) entry which is preliminary data.</text>
</comment>
<dbReference type="Gene3D" id="1.10.10.10">
    <property type="entry name" value="Winged helix-like DNA-binding domain superfamily/Winged helix DNA-binding domain"/>
    <property type="match status" value="1"/>
</dbReference>
<dbReference type="Proteomes" id="UP001216674">
    <property type="component" value="Unassembled WGS sequence"/>
</dbReference>
<dbReference type="InterPro" id="IPR005119">
    <property type="entry name" value="LysR_subst-bd"/>
</dbReference>
<dbReference type="Gene3D" id="3.40.190.10">
    <property type="entry name" value="Periplasmic binding protein-like II"/>
    <property type="match status" value="2"/>
</dbReference>
<dbReference type="PROSITE" id="PS50931">
    <property type="entry name" value="HTH_LYSR"/>
    <property type="match status" value="1"/>
</dbReference>
<dbReference type="EMBL" id="JARJLM010000050">
    <property type="protein sequence ID" value="MDF3831964.1"/>
    <property type="molecule type" value="Genomic_DNA"/>
</dbReference>
<keyword evidence="4" id="KW-0804">Transcription</keyword>
<dbReference type="InterPro" id="IPR036390">
    <property type="entry name" value="WH_DNA-bd_sf"/>
</dbReference>
<protein>
    <submittedName>
        <fullName evidence="6">LysR family transcriptional regulator</fullName>
    </submittedName>
</protein>
<proteinExistence type="inferred from homology"/>
<organism evidence="6 7">
    <name type="scientific">Cupriavidus basilensis</name>
    <dbReference type="NCBI Taxonomy" id="68895"/>
    <lineage>
        <taxon>Bacteria</taxon>
        <taxon>Pseudomonadati</taxon>
        <taxon>Pseudomonadota</taxon>
        <taxon>Betaproteobacteria</taxon>
        <taxon>Burkholderiales</taxon>
        <taxon>Burkholderiaceae</taxon>
        <taxon>Cupriavidus</taxon>
    </lineage>
</organism>
<evidence type="ECO:0000256" key="4">
    <source>
        <dbReference type="ARBA" id="ARBA00023163"/>
    </source>
</evidence>
<keyword evidence="7" id="KW-1185">Reference proteome</keyword>
<evidence type="ECO:0000313" key="7">
    <source>
        <dbReference type="Proteomes" id="UP001216674"/>
    </source>
</evidence>
<keyword evidence="3" id="KW-0238">DNA-binding</keyword>
<dbReference type="RefSeq" id="WP_276263695.1">
    <property type="nucleotide sequence ID" value="NZ_JARJLM010000050.1"/>
</dbReference>
<dbReference type="SUPFAM" id="SSF46785">
    <property type="entry name" value="Winged helix' DNA-binding domain"/>
    <property type="match status" value="1"/>
</dbReference>
<dbReference type="PANTHER" id="PTHR30346">
    <property type="entry name" value="TRANSCRIPTIONAL DUAL REGULATOR HCAR-RELATED"/>
    <property type="match status" value="1"/>
</dbReference>
<feature type="domain" description="HTH lysR-type" evidence="5">
    <location>
        <begin position="1"/>
        <end position="58"/>
    </location>
</feature>
<reference evidence="6 7" key="1">
    <citation type="submission" date="2023-03" db="EMBL/GenBank/DDBJ databases">
        <title>Draft assemblies of triclosan tolerant bacteria isolated from returned activated sludge.</title>
        <authorList>
            <person name="Van Hamelsveld S."/>
        </authorList>
    </citation>
    <scope>NUCLEOTIDE SEQUENCE [LARGE SCALE GENOMIC DNA]</scope>
    <source>
        <strain evidence="6 7">GW210010_S58</strain>
    </source>
</reference>
<dbReference type="SUPFAM" id="SSF53850">
    <property type="entry name" value="Periplasmic binding protein-like II"/>
    <property type="match status" value="1"/>
</dbReference>
<dbReference type="InterPro" id="IPR036388">
    <property type="entry name" value="WH-like_DNA-bd_sf"/>
</dbReference>
<dbReference type="Pfam" id="PF03466">
    <property type="entry name" value="LysR_substrate"/>
    <property type="match status" value="1"/>
</dbReference>
<dbReference type="PANTHER" id="PTHR30346:SF0">
    <property type="entry name" value="HCA OPERON TRANSCRIPTIONAL ACTIVATOR HCAR"/>
    <property type="match status" value="1"/>
</dbReference>
<dbReference type="CDD" id="cd08414">
    <property type="entry name" value="PBP2_LTTR_aromatics_like"/>
    <property type="match status" value="1"/>
</dbReference>
<comment type="similarity">
    <text evidence="1">Belongs to the LysR transcriptional regulatory family.</text>
</comment>
<evidence type="ECO:0000256" key="1">
    <source>
        <dbReference type="ARBA" id="ARBA00009437"/>
    </source>
</evidence>
<keyword evidence="2" id="KW-0805">Transcription regulation</keyword>
<name>A0ABT6AH90_9BURK</name>
<gene>
    <name evidence="6" type="ORF">P3W85_03190</name>
</gene>
<evidence type="ECO:0000256" key="2">
    <source>
        <dbReference type="ARBA" id="ARBA00023015"/>
    </source>
</evidence>